<evidence type="ECO:0000256" key="2">
    <source>
        <dbReference type="ARBA" id="ARBA00022612"/>
    </source>
</evidence>
<comment type="subcellular location">
    <subcellularLocation>
        <location evidence="1">Virion</location>
    </subcellularLocation>
</comment>
<keyword evidence="6" id="KW-1185">Reference proteome</keyword>
<dbReference type="EMBL" id="VTPX01000001">
    <property type="protein sequence ID" value="KAA0020730.1"/>
    <property type="molecule type" value="Genomic_DNA"/>
</dbReference>
<sequence length="566" mass="63524">MADESELRKKILARHSELKNERTSWETVWKELSSYFQPLKAKFLCDDNASKRESRENKLVDNTGVLASRTLASGMMAGITSPARPWFKFELPDEDLNDDQEVQVWLEDTTKRCLAAMSRSNVYSVLNKAYLDLGVFCTHCFLLLEDDVDDIRAVAMPIGSYCLDIDYRGRVNTMYREYRMTVHQVVDEFGKDAVSDRVRRNYEKGGAELQQKVDIIHAIEPNPDHDPDSRDAKKLPFRSIYIEKGSNEGDGLLRHSGFHENPIIAPRWMTQAGETYGTGPGWDGRGDCKALQLMQSDKHKAVAKLINPPLNVPSGMQNAGRVSLNPGAVNYYDEMTGASGGKGIHPVYQMTFDIGAVLQDIQDTRQRINEAFYVDLFRLLMNDDRSGITAREVQERHEEKMLLLGPVLESVQKDLQEPLLDRVFGILWRRGKLMPPPEIMAEMEDNQIRVEYTSVLAQAQRLVGIQSTERFLSFAGNMAGAFPSVLDNINQDKAIRDYGESVGVSPTIFNSEEDVAAARQAKQQQQQAQQMAEAAQQGIQGAKLLSETDTGDGTNALQTLTQGGYL</sequence>
<evidence type="ECO:0000256" key="1">
    <source>
        <dbReference type="ARBA" id="ARBA00004328"/>
    </source>
</evidence>
<name>A0A640WJG5_9GAMM</name>
<gene>
    <name evidence="5" type="ORF">F0A16_02775</name>
</gene>
<dbReference type="Proteomes" id="UP000466024">
    <property type="component" value="Unassembled WGS sequence"/>
</dbReference>
<reference evidence="5 6" key="1">
    <citation type="submission" date="2019-08" db="EMBL/GenBank/DDBJ databases">
        <title>Bioinformatics analysis of the strain L3 and L5.</title>
        <authorList>
            <person name="Li X."/>
        </authorList>
    </citation>
    <scope>NUCLEOTIDE SEQUENCE [LARGE SCALE GENOMIC DNA]</scope>
    <source>
        <strain evidence="5 6">L3</strain>
    </source>
</reference>
<dbReference type="InterPro" id="IPR020991">
    <property type="entry name" value="Connector_podovirus"/>
</dbReference>
<accession>A0A640WJG5</accession>
<keyword evidence="3" id="KW-0231">Viral genome packaging</keyword>
<evidence type="ECO:0000313" key="5">
    <source>
        <dbReference type="EMBL" id="KAA0020730.1"/>
    </source>
</evidence>
<dbReference type="Pfam" id="PF12236">
    <property type="entry name" value="Head-tail_con"/>
    <property type="match status" value="1"/>
</dbReference>
<organism evidence="5 6">
    <name type="scientific">Salinicola corii</name>
    <dbReference type="NCBI Taxonomy" id="2606937"/>
    <lineage>
        <taxon>Bacteria</taxon>
        <taxon>Pseudomonadati</taxon>
        <taxon>Pseudomonadota</taxon>
        <taxon>Gammaproteobacteria</taxon>
        <taxon>Oceanospirillales</taxon>
        <taxon>Halomonadaceae</taxon>
        <taxon>Salinicola</taxon>
    </lineage>
</organism>
<evidence type="ECO:0000256" key="4">
    <source>
        <dbReference type="SAM" id="MobiDB-lite"/>
    </source>
</evidence>
<feature type="compositionally biased region" description="Polar residues" evidence="4">
    <location>
        <begin position="547"/>
        <end position="566"/>
    </location>
</feature>
<protein>
    <submittedName>
        <fullName evidence="5">Phage tail protein</fullName>
    </submittedName>
</protein>
<dbReference type="AlphaFoldDB" id="A0A640WJG5"/>
<keyword evidence="2" id="KW-1188">Viral release from host cell</keyword>
<evidence type="ECO:0000256" key="3">
    <source>
        <dbReference type="ARBA" id="ARBA00023219"/>
    </source>
</evidence>
<proteinExistence type="predicted"/>
<comment type="caution">
    <text evidence="5">The sequence shown here is derived from an EMBL/GenBank/DDBJ whole genome shotgun (WGS) entry which is preliminary data.</text>
</comment>
<dbReference type="RefSeq" id="WP_149433849.1">
    <property type="nucleotide sequence ID" value="NZ_VTPX01000001.1"/>
</dbReference>
<evidence type="ECO:0000313" key="6">
    <source>
        <dbReference type="Proteomes" id="UP000466024"/>
    </source>
</evidence>
<feature type="region of interest" description="Disordered" evidence="4">
    <location>
        <begin position="546"/>
        <end position="566"/>
    </location>
</feature>